<evidence type="ECO:0000256" key="7">
    <source>
        <dbReference type="ARBA" id="ARBA00023128"/>
    </source>
</evidence>
<feature type="transmembrane region" description="Helical" evidence="9">
    <location>
        <begin position="293"/>
        <end position="312"/>
    </location>
</feature>
<evidence type="ECO:0000313" key="10">
    <source>
        <dbReference type="EMBL" id="KPI88037.1"/>
    </source>
</evidence>
<dbReference type="Proteomes" id="UP000038009">
    <property type="component" value="Unassembled WGS sequence"/>
</dbReference>
<evidence type="ECO:0000256" key="4">
    <source>
        <dbReference type="ARBA" id="ARBA00022692"/>
    </source>
</evidence>
<evidence type="ECO:0000256" key="8">
    <source>
        <dbReference type="ARBA" id="ARBA00023136"/>
    </source>
</evidence>
<dbReference type="GO" id="GO:0015075">
    <property type="term" value="F:monoatomic ion transmembrane transporter activity"/>
    <property type="evidence" value="ECO:0007669"/>
    <property type="project" value="InterPro"/>
</dbReference>
<evidence type="ECO:0000256" key="9">
    <source>
        <dbReference type="SAM" id="Phobius"/>
    </source>
</evidence>
<dbReference type="VEuPathDB" id="TriTrypDB:Lsey_0064_0050"/>
<dbReference type="Pfam" id="PF03820">
    <property type="entry name" value="SFXNs"/>
    <property type="match status" value="1"/>
</dbReference>
<dbReference type="PANTHER" id="PTHR11153">
    <property type="entry name" value="SIDEROFLEXIN"/>
    <property type="match status" value="1"/>
</dbReference>
<evidence type="ECO:0000256" key="3">
    <source>
        <dbReference type="ARBA" id="ARBA00022448"/>
    </source>
</evidence>
<evidence type="ECO:0000313" key="11">
    <source>
        <dbReference type="Proteomes" id="UP000038009"/>
    </source>
</evidence>
<dbReference type="AlphaFoldDB" id="A0A0N0P786"/>
<reference evidence="10 11" key="1">
    <citation type="journal article" date="2015" name="PLoS Pathog.">
        <title>Leptomonas seymouri: Adaptations to the Dixenous Life Cycle Analyzed by Genome Sequencing, Transcriptome Profiling and Co-infection with Leishmania donovani.</title>
        <authorList>
            <person name="Kraeva N."/>
            <person name="Butenko A."/>
            <person name="Hlavacova J."/>
            <person name="Kostygov A."/>
            <person name="Myskova J."/>
            <person name="Grybchuk D."/>
            <person name="Lestinova T."/>
            <person name="Votypka J."/>
            <person name="Volf P."/>
            <person name="Opperdoes F."/>
            <person name="Flegontov P."/>
            <person name="Lukes J."/>
            <person name="Yurchenko V."/>
        </authorList>
    </citation>
    <scope>NUCLEOTIDE SEQUENCE [LARGE SCALE GENOMIC DNA]</scope>
    <source>
        <strain evidence="10 11">ATCC 30220</strain>
    </source>
</reference>
<evidence type="ECO:0000256" key="5">
    <source>
        <dbReference type="ARBA" id="ARBA00022970"/>
    </source>
</evidence>
<dbReference type="InterPro" id="IPR004686">
    <property type="entry name" value="Mtc"/>
</dbReference>
<dbReference type="OMA" id="GRVRHCA"/>
<accession>A0A0N0P786</accession>
<evidence type="ECO:0000256" key="2">
    <source>
        <dbReference type="ARBA" id="ARBA00005974"/>
    </source>
</evidence>
<comment type="similarity">
    <text evidence="2">Belongs to the sideroflexin family.</text>
</comment>
<comment type="caution">
    <text evidence="10">The sequence shown here is derived from an EMBL/GenBank/DDBJ whole genome shotgun (WGS) entry which is preliminary data.</text>
</comment>
<protein>
    <submittedName>
        <fullName evidence="10">Sre-2/carboxylate carrier-like protein</fullName>
    </submittedName>
</protein>
<comment type="subcellular location">
    <subcellularLocation>
        <location evidence="1">Mitochondrion membrane</location>
        <topology evidence="1">Multi-pass membrane protein</topology>
    </subcellularLocation>
</comment>
<name>A0A0N0P786_LEPSE</name>
<evidence type="ECO:0000256" key="6">
    <source>
        <dbReference type="ARBA" id="ARBA00022989"/>
    </source>
</evidence>
<gene>
    <name evidence="10" type="ORF">ABL78_2863</name>
</gene>
<feature type="transmembrane region" description="Helical" evidence="9">
    <location>
        <begin position="161"/>
        <end position="179"/>
    </location>
</feature>
<feature type="transmembrane region" description="Helical" evidence="9">
    <location>
        <begin position="254"/>
        <end position="272"/>
    </location>
</feature>
<evidence type="ECO:0000256" key="1">
    <source>
        <dbReference type="ARBA" id="ARBA00004225"/>
    </source>
</evidence>
<dbReference type="EMBL" id="LJSK01000064">
    <property type="protein sequence ID" value="KPI88037.1"/>
    <property type="molecule type" value="Genomic_DNA"/>
</dbReference>
<proteinExistence type="inferred from homology"/>
<dbReference type="PANTHER" id="PTHR11153:SF6">
    <property type="entry name" value="SIDEROFLEXIN-5"/>
    <property type="match status" value="1"/>
</dbReference>
<dbReference type="GO" id="GO:0005743">
    <property type="term" value="C:mitochondrial inner membrane"/>
    <property type="evidence" value="ECO:0007669"/>
    <property type="project" value="TreeGrafter"/>
</dbReference>
<dbReference type="GO" id="GO:1990542">
    <property type="term" value="P:mitochondrial transmembrane transport"/>
    <property type="evidence" value="ECO:0007669"/>
    <property type="project" value="TreeGrafter"/>
</dbReference>
<keyword evidence="6 9" id="KW-1133">Transmembrane helix</keyword>
<keyword evidence="11" id="KW-1185">Reference proteome</keyword>
<sequence length="347" mass="38463">MKTAKGVKGSRADATLGDVAHFPQDLLPDESTYRGRFLHFLSMTDPRTLLTTPTRLALSEELLERVGKCEHGWQDVTVADYLDARQRVQCIVHPESRRPILLPFRFSAFVPMNFINLCGMLAPSQQTPVRGMLWQFSNQTYNVGFNYCNGSGKDGLPMRELFLGYCVATCTACGISYTMSRLTTSSSVGAFWKLMIPYTAVASANIANLSVIRFRDVLHGIPVQDPETGKDLNGGKPSVVAGRLAVAQVALSRVMIPVPLMLIPPLLLNFLFNPVKGISFFVKRHAQLYLPMNVLTLVSVLCVALPMSIAVFPQTTVVPVTWLEKPFQRQHNELGHEVTHAKFNKGL</sequence>
<dbReference type="OrthoDB" id="6608471at2759"/>
<dbReference type="GO" id="GO:0006865">
    <property type="term" value="P:amino acid transport"/>
    <property type="evidence" value="ECO:0007669"/>
    <property type="project" value="UniProtKB-KW"/>
</dbReference>
<keyword evidence="5" id="KW-0029">Amino-acid transport</keyword>
<keyword evidence="3" id="KW-0813">Transport</keyword>
<organism evidence="10 11">
    <name type="scientific">Leptomonas seymouri</name>
    <dbReference type="NCBI Taxonomy" id="5684"/>
    <lineage>
        <taxon>Eukaryota</taxon>
        <taxon>Discoba</taxon>
        <taxon>Euglenozoa</taxon>
        <taxon>Kinetoplastea</taxon>
        <taxon>Metakinetoplastina</taxon>
        <taxon>Trypanosomatida</taxon>
        <taxon>Trypanosomatidae</taxon>
        <taxon>Leishmaniinae</taxon>
        <taxon>Leptomonas</taxon>
    </lineage>
</organism>
<keyword evidence="7" id="KW-0496">Mitochondrion</keyword>
<keyword evidence="8 9" id="KW-0472">Membrane</keyword>
<keyword evidence="4 9" id="KW-0812">Transmembrane</keyword>